<evidence type="ECO:0000259" key="7">
    <source>
        <dbReference type="PROSITE" id="PS51900"/>
    </source>
</evidence>
<dbReference type="PROSITE" id="PS51900">
    <property type="entry name" value="CB"/>
    <property type="match status" value="1"/>
</dbReference>
<dbReference type="InterPro" id="IPR020876">
    <property type="entry name" value="Tyrosine_recombinase_XerD-like"/>
</dbReference>
<dbReference type="GO" id="GO:0009037">
    <property type="term" value="F:tyrosine-based site-specific recombinase activity"/>
    <property type="evidence" value="ECO:0007669"/>
    <property type="project" value="UniProtKB-UniRule"/>
</dbReference>
<feature type="domain" description="Tyr recombinase" evidence="6">
    <location>
        <begin position="90"/>
        <end position="246"/>
    </location>
</feature>
<dbReference type="GO" id="GO:0005737">
    <property type="term" value="C:cytoplasm"/>
    <property type="evidence" value="ECO:0007669"/>
    <property type="project" value="UniProtKB-SubCell"/>
</dbReference>
<dbReference type="InterPro" id="IPR044068">
    <property type="entry name" value="CB"/>
</dbReference>
<evidence type="ECO:0000256" key="5">
    <source>
        <dbReference type="HAMAP-Rule" id="MF_01817"/>
    </source>
</evidence>
<dbReference type="InterPro" id="IPR002104">
    <property type="entry name" value="Integrase_catalytic"/>
</dbReference>
<keyword evidence="1 5" id="KW-0963">Cytoplasm</keyword>
<comment type="subcellular location">
    <subcellularLocation>
        <location evidence="5">Cytoplasm</location>
    </subcellularLocation>
</comment>
<protein>
    <recommendedName>
        <fullName evidence="5">Tyrosine recombinase XerD-like</fullName>
    </recommendedName>
</protein>
<dbReference type="InterPro" id="IPR013762">
    <property type="entry name" value="Integrase-like_cat_sf"/>
</dbReference>
<organism evidence="8 9">
    <name type="scientific">Streptococcus ratti</name>
    <dbReference type="NCBI Taxonomy" id="1341"/>
    <lineage>
        <taxon>Bacteria</taxon>
        <taxon>Bacillati</taxon>
        <taxon>Bacillota</taxon>
        <taxon>Bacilli</taxon>
        <taxon>Lactobacillales</taxon>
        <taxon>Streptococcaceae</taxon>
        <taxon>Streptococcus</taxon>
    </lineage>
</organism>
<evidence type="ECO:0000256" key="3">
    <source>
        <dbReference type="ARBA" id="ARBA00023125"/>
    </source>
</evidence>
<evidence type="ECO:0000256" key="1">
    <source>
        <dbReference type="ARBA" id="ARBA00022490"/>
    </source>
</evidence>
<evidence type="ECO:0000313" key="8">
    <source>
        <dbReference type="EMBL" id="NMD49772.1"/>
    </source>
</evidence>
<dbReference type="Gene3D" id="1.10.443.10">
    <property type="entry name" value="Intergrase catalytic core"/>
    <property type="match status" value="1"/>
</dbReference>
<dbReference type="EMBL" id="JABASA010000021">
    <property type="protein sequence ID" value="NMD49772.1"/>
    <property type="molecule type" value="Genomic_DNA"/>
</dbReference>
<accession>A0A7X9LF01</accession>
<dbReference type="SUPFAM" id="SSF56349">
    <property type="entry name" value="DNA breaking-rejoining enzymes"/>
    <property type="match status" value="1"/>
</dbReference>
<dbReference type="Proteomes" id="UP000532121">
    <property type="component" value="Unassembled WGS sequence"/>
</dbReference>
<dbReference type="RefSeq" id="WP_193523908.1">
    <property type="nucleotide sequence ID" value="NZ_JABASA010000021.1"/>
</dbReference>
<keyword evidence="3 5" id="KW-0238">DNA-binding</keyword>
<dbReference type="HAMAP" id="MF_01817">
    <property type="entry name" value="Recomb_XerD_like"/>
    <property type="match status" value="1"/>
</dbReference>
<keyword evidence="4 5" id="KW-0233">DNA recombination</keyword>
<dbReference type="InterPro" id="IPR010998">
    <property type="entry name" value="Integrase_recombinase_N"/>
</dbReference>
<comment type="caution">
    <text evidence="8">The sequence shown here is derived from an EMBL/GenBank/DDBJ whole genome shotgun (WGS) entry which is preliminary data.</text>
</comment>
<dbReference type="InterPro" id="IPR011010">
    <property type="entry name" value="DNA_brk_join_enz"/>
</dbReference>
<proteinExistence type="inferred from homology"/>
<dbReference type="PROSITE" id="PS51898">
    <property type="entry name" value="TYR_RECOMBINASE"/>
    <property type="match status" value="1"/>
</dbReference>
<dbReference type="AlphaFoldDB" id="A0A7X9LF01"/>
<dbReference type="NCBIfam" id="NF002685">
    <property type="entry name" value="PRK02436.1"/>
    <property type="match status" value="1"/>
</dbReference>
<gene>
    <name evidence="8" type="primary">xerD</name>
    <name evidence="8" type="ORF">HHO37_08885</name>
</gene>
<evidence type="ECO:0000256" key="2">
    <source>
        <dbReference type="ARBA" id="ARBA00022908"/>
    </source>
</evidence>
<feature type="domain" description="Core-binding (CB)" evidence="7">
    <location>
        <begin position="1"/>
        <end position="72"/>
    </location>
</feature>
<feature type="active site" description="O-(3'-phospho-DNA)-tyrosine intermediate" evidence="5">
    <location>
        <position position="243"/>
    </location>
</feature>
<dbReference type="GO" id="GO:0006313">
    <property type="term" value="P:DNA transposition"/>
    <property type="evidence" value="ECO:0007669"/>
    <property type="project" value="UniProtKB-UniRule"/>
</dbReference>
<keyword evidence="2 5" id="KW-0229">DNA integration</keyword>
<evidence type="ECO:0000313" key="9">
    <source>
        <dbReference type="Proteomes" id="UP000532121"/>
    </source>
</evidence>
<comment type="similarity">
    <text evidence="5">Belongs to the 'phage' integrase family. XerD-like subfamily.</text>
</comment>
<dbReference type="GO" id="GO:0003677">
    <property type="term" value="F:DNA binding"/>
    <property type="evidence" value="ECO:0007669"/>
    <property type="project" value="UniProtKB-UniRule"/>
</dbReference>
<evidence type="ECO:0000256" key="4">
    <source>
        <dbReference type="ARBA" id="ARBA00023172"/>
    </source>
</evidence>
<dbReference type="Pfam" id="PF00589">
    <property type="entry name" value="Phage_integrase"/>
    <property type="match status" value="1"/>
</dbReference>
<reference evidence="8 9" key="1">
    <citation type="submission" date="2020-04" db="EMBL/GenBank/DDBJ databases">
        <title>MicrobeNet Type strains.</title>
        <authorList>
            <person name="Nicholson A.C."/>
        </authorList>
    </citation>
    <scope>NUCLEOTIDE SEQUENCE [LARGE SCALE GENOMIC DNA]</scope>
    <source>
        <strain evidence="8 9">DSM 22768</strain>
    </source>
</reference>
<comment type="function">
    <text evidence="5">Putative tyrosine recombinase. Not involved in the cutting and rejoining of the recombining DNA molecules on dif(SL) site.</text>
</comment>
<dbReference type="Gene3D" id="1.10.150.130">
    <property type="match status" value="1"/>
</dbReference>
<name>A0A7X9LF01_STRRT</name>
<evidence type="ECO:0000259" key="6">
    <source>
        <dbReference type="PROSITE" id="PS51898"/>
    </source>
</evidence>
<sequence>MITLIPEFIASKSLSSNSQKSYLYDLQQFAEITKGKVNPNKLKLYEQSLTDLKISAKKRKISAVNQFLFFLYEHEKLDHFYKIKNKEKLPLARSVYQEIDLSVLYEETADHTGQLIALLIAELGLSPSEIARLKWENIALDFQVLTVISSQSMRVLELTERLLSHIPEKEEGAVYLFDNKGEPYSRQWLFNKLSHYLASVNLKEMTAQKLREQYIIKAKNKGVSMLDLAKHLGLKSPVTLEKYFKN</sequence>